<dbReference type="Proteomes" id="UP000253319">
    <property type="component" value="Unassembled WGS sequence"/>
</dbReference>
<dbReference type="EMBL" id="QLST01000015">
    <property type="protein sequence ID" value="RBA27616.1"/>
    <property type="molecule type" value="Genomic_DNA"/>
</dbReference>
<accession>A0A365NZC5</accession>
<dbReference type="RefSeq" id="WP_113989723.1">
    <property type="nucleotide sequence ID" value="NZ_QLST01000015.1"/>
</dbReference>
<evidence type="ECO:0000313" key="2">
    <source>
        <dbReference type="EMBL" id="RBA27616.1"/>
    </source>
</evidence>
<reference evidence="2 3" key="1">
    <citation type="submission" date="2018-06" db="EMBL/GenBank/DDBJ databases">
        <title>Flavobacterium tibetense sp. nov., isolated from a wetland YonghuCo on Tibetan Plateau.</title>
        <authorList>
            <person name="Xing P."/>
            <person name="Phurbu D."/>
            <person name="Lu H."/>
        </authorList>
    </citation>
    <scope>NUCLEOTIDE SEQUENCE [LARGE SCALE GENOMIC DNA]</scope>
    <source>
        <strain evidence="2 3">YH5</strain>
    </source>
</reference>
<name>A0A365NZC5_9FLAO</name>
<comment type="caution">
    <text evidence="2">The sequence shown here is derived from an EMBL/GenBank/DDBJ whole genome shotgun (WGS) entry which is preliminary data.</text>
</comment>
<evidence type="ECO:0000256" key="1">
    <source>
        <dbReference type="SAM" id="Phobius"/>
    </source>
</evidence>
<gene>
    <name evidence="2" type="ORF">DPN68_11120</name>
</gene>
<dbReference type="AlphaFoldDB" id="A0A365NZC5"/>
<keyword evidence="1" id="KW-0812">Transmembrane</keyword>
<organism evidence="2 3">
    <name type="scientific">Flavobacterium tibetense</name>
    <dbReference type="NCBI Taxonomy" id="2233533"/>
    <lineage>
        <taxon>Bacteria</taxon>
        <taxon>Pseudomonadati</taxon>
        <taxon>Bacteroidota</taxon>
        <taxon>Flavobacteriia</taxon>
        <taxon>Flavobacteriales</taxon>
        <taxon>Flavobacteriaceae</taxon>
        <taxon>Flavobacterium</taxon>
    </lineage>
</organism>
<keyword evidence="1" id="KW-1133">Transmembrane helix</keyword>
<keyword evidence="1" id="KW-0472">Membrane</keyword>
<dbReference type="OrthoDB" id="1098521at2"/>
<feature type="transmembrane region" description="Helical" evidence="1">
    <location>
        <begin position="73"/>
        <end position="91"/>
    </location>
</feature>
<sequence length="152" mass="17480">MDLQTVEILLEKYFEGTTSIAEEKQLKAYFSSQDVAPHLEHYRNLFGYFKTEKEIEFDKKLPLQPSKQPTVKWIGIAASFVFLFGTAWFFLNENAQSSKDLGTFENPEEAFQATQEALQLLSGEVNQGIEGVAVLKQYEQTKRIIFKKSNKK</sequence>
<protein>
    <submittedName>
        <fullName evidence="2">Uncharacterized protein</fullName>
    </submittedName>
</protein>
<evidence type="ECO:0000313" key="3">
    <source>
        <dbReference type="Proteomes" id="UP000253319"/>
    </source>
</evidence>
<proteinExistence type="predicted"/>
<keyword evidence="3" id="KW-1185">Reference proteome</keyword>